<evidence type="ECO:0000256" key="9">
    <source>
        <dbReference type="ARBA" id="ARBA00023136"/>
    </source>
</evidence>
<dbReference type="GO" id="GO:0005886">
    <property type="term" value="C:plasma membrane"/>
    <property type="evidence" value="ECO:0007669"/>
    <property type="project" value="UniProtKB-SubCell"/>
</dbReference>
<evidence type="ECO:0000256" key="10">
    <source>
        <dbReference type="ARBA" id="ARBA00056058"/>
    </source>
</evidence>
<evidence type="ECO:0000256" key="11">
    <source>
        <dbReference type="SAM" id="Coils"/>
    </source>
</evidence>
<dbReference type="Gene3D" id="3.30.160.780">
    <property type="match status" value="1"/>
</dbReference>
<dbReference type="SMART" id="SM00150">
    <property type="entry name" value="SPEC"/>
    <property type="match status" value="2"/>
</dbReference>
<sequence length="2698" mass="308168">MSQYGSNPKLATMGLRSNSRPDLTSLSFRNNEVFVGGNGYHGDYQAGDGAGYTSFTYSRSSMHGGGGQKGQISMGGGGGGGMSAMAIQQKAAFLITQCQEYLQRAKAILHSGGPAVEAERLLIMVSEVIEQMKFCGRELQQMRIPNDVFRNVEQFQHMHAGIQQQLLGGMTTKRHRGSTSSLDGGGRMFNDAMAWIAQQKRMIETAPWGDDSATIEKQIMSHSKTHNSLQRSHEVDRARDDLNAKGDKYNLSILDQEWDSLQKMSHGRITQLRDLQSIIEEISRAIMWVNEREEEELMFDWGDKNVDKYIPMKQENYSRMMSELEEKEKELNKLKVKADGLLHNDHPAADKIQAYMDTLQTQWSWLLQITKCIHVHLKENAAYSQFFKEANETKAKLQKEHDAIRSKFICNKNTPLENLTELLKNLEKEKARIVENKRQVQSLVNKSKTIVRLKPRNPEDKSSSPVIVQALCDFKHDQKGILKGNEGILKDNSQRSKWLVTGPGGLDMLIPSVCLLIPPPNPLSIGIASKNEQYYEAIMGIWNQLYINIKSLISWQYCVKDIKYINSLTLSMLSKMGPEEYRSIIKRLETHYQEFQQTSKGSELFGEEDKKTIQGHFDKAQTHYDTLIIQLPTYKEGETKPPPKPPSSTLSLNLLSSLQELRRRLEMSESGLTSHLHVSLGENCVHECSLHIQRLQAVHQDLDSIHDENLRTREKIMKHLEGIPPDSEQAKFLRSELEIIQQKLGGLQGLYTAYIQRLSALKTLLQSLFQVEDIIKVHEARLTEKDTTSLDLREVENYRNILKQMKSELEQKRDLLTTLESELAKATHWNDQISGSFHKCDVDLSKYSELVAQMSDRWRRVHSQIDSRVWDLEKQEKQLKHYQQCSTSLEDWIHNARKRQDTLQSAKLSDIQTLMDHLNQQKALHTEIKGKKEKVEDVQKNAETCAASIKDYELQLASYSAGLETLLNIPIKRTMLQSPASVVRQEAADHQSNYIELLTRSSDYYKFLGELLKNMEELKIRNTKIEMLEEDLRRVKDDIQNRDQKCRSLEDLLARLRLDLSQAQEQLQTVEEVKQTTVLRANATKDSLDSTKNQLQDLNDQLTRIKYQLEEEKRKRRLAEERYTSQQEEYEETVRRRQKEQEELNWIKINLEKSVKDKECELQRMKMLLEEETTRRRNAESEISKVRTQCTQEIKQLKQTYETEIHVTKTTILKASQQKEEDVADLRLQIDRLTAEKRDLEEELRRLRQSVAHTEEQRSRAEQEANQQRASVTQETRMRSELEVQLRTLVQQRGDDELKLKEATKSNQEKSRQISMLTFTLEEEGKKRRALELEISHLKQAEAELKSKNSSYLETINKLKVSEQEIHITRAELQKQTSEKTKAEQGSARLQSRIRELQCSLDGMEAELEKQKKANQEEFTRRKRMEAELERMTHTCREHTTTISTLKSVQIEASSSGRKYQQDLNALQEALDKSLREHKVTKQELAALTAELRALKLKLQQEEARILELNQRNESLYQTIELKSSQLNEYTIEIEKLKTMTQNLTKERLRLEEELRSVRQERDSLKNSKDTIDGESAAQISSLHVQLQSSTKRTMELQTLINDLTKEREKLKMEINKIQKQSIETSMVVHESHSKYSELLLDRDSLLTKLKLLEQDKNRHHRIEEELTRIKLTLETELRNKQRLQDEKNAIHKEFNYMKTQYELKDTQIRQCESDRDKADRERLSLKNEIERLMRELKSVEERYKSRLLISEKEASDLALKRDALEREIQRLQQRPSTLNRQTQTDEKVQTVDPSKLIFDGVRRKVTAHQLCDCGIISKDTLDQLLKGKKTVDEVAVDIQLSLKGSGVIAGMITCSQGKMPFTEAKTKKLLTPESALMLLEAQAASGYIIDPAFNEKMPVDTGCSRGIVDTEDRDTLVIAEAASTGFKDPYSGKVLSVGQAYKQGHVDKETAIRLLQAQESVGGILDPVLSVFLPKDVALDRNLIDEDLYRALNKKPTCYLDPATGEKISYNDLRKKCTVEPVFGLLLLRGPEKAMTVKGLRRDISIKELKDSGLLDETDLEKIEKGQLTCKEIEDRLKKYLHGSTCIAGIFDEANDRILPFYQAMKEGLLMRGTTLELLEAQAASGFIVDPVNNIFLTVEDAAKRGLIGKEFKPKLLSAEKAVTGYKDPSTGNTISLFQAIEKELIEKGHGIRLLEAQIASGGIIDPKESHRIDVAVAYNRGYFDKEMNEILTYEGDDTKGFFDPNTKDNLTYLQLKDRCITDKKTGLILLPLHDKRKPKKSQESRTNVLRKRRVVIVDPDTGLEMSVREAYHRELIDYDTFLDLSEQECEWEEITINGSDGSARLVIVDRKTGTQYDIKDCLERGIIEQKSLDEYRAGTITLTQFADNISNRTSSSEMTIAASSVDDMVRCSSPTHATPSSPTVRKRFSSISITVSPPEMFDDQSPVGAIFDTETLEKITILEGLRRGIVDTLTAQRLLEAQACTGGIINPATGERLTLQDATHQGIIDESMASKLKAAQKAFLGFEDVKTKRKMSAAEAVKEAWLPYEAGQRFLEFQYLTGGLIDPSTERRITIEEAIRKSWLDGQGAQKLQDSRNYQKNLTCPKTKLKISYKEAMDGCMVEESNGMKMLQASSISSKGISSPYNVSNPGSRSGSRAGSLAGSRSGSRRGSVDYSSSYSYSFSSSSTTYSSNTQS</sequence>
<dbReference type="Pfam" id="PF00681">
    <property type="entry name" value="Plectin"/>
    <property type="match status" value="6"/>
</dbReference>
<dbReference type="EMBL" id="CM014089">
    <property type="protein sequence ID" value="TKS79698.1"/>
    <property type="molecule type" value="Genomic_DNA"/>
</dbReference>
<feature type="coiled-coil region" evidence="11">
    <location>
        <begin position="1018"/>
        <end position="1189"/>
    </location>
</feature>
<feature type="compositionally biased region" description="Basic and acidic residues" evidence="12">
    <location>
        <begin position="1253"/>
        <end position="1263"/>
    </location>
</feature>
<dbReference type="PANTHER" id="PTHR23169">
    <property type="entry name" value="ENVOPLAKIN"/>
    <property type="match status" value="1"/>
</dbReference>
<keyword evidence="8 11" id="KW-0175">Coiled coil</keyword>
<keyword evidence="7" id="KW-0965">Cell junction</keyword>
<feature type="domain" description="Desmoplakin SH3" evidence="13">
    <location>
        <begin position="453"/>
        <end position="518"/>
    </location>
</feature>
<accession>A0A4U5UXP3</accession>
<evidence type="ECO:0000256" key="3">
    <source>
        <dbReference type="ARBA" id="ARBA00009109"/>
    </source>
</evidence>
<evidence type="ECO:0000259" key="14">
    <source>
        <dbReference type="Pfam" id="PF18373"/>
    </source>
</evidence>
<evidence type="ECO:0000256" key="6">
    <source>
        <dbReference type="ARBA" id="ARBA00022737"/>
    </source>
</evidence>
<reference evidence="15 16" key="1">
    <citation type="submission" date="2019-01" db="EMBL/GenBank/DDBJ databases">
        <title>Genome Assembly of Collichthys lucidus.</title>
        <authorList>
            <person name="Cai M."/>
            <person name="Xiao S."/>
        </authorList>
    </citation>
    <scope>NUCLEOTIDE SEQUENCE [LARGE SCALE GENOMIC DNA]</scope>
    <source>
        <strain evidence="15">JT15FE1705JMU</strain>
        <tissue evidence="15">Muscle</tissue>
    </source>
</reference>
<comment type="subcellular location">
    <subcellularLocation>
        <location evidence="2">Cell junction</location>
        <location evidence="2">Desmosome</location>
    </subcellularLocation>
    <subcellularLocation>
        <location evidence="1">Cell membrane</location>
    </subcellularLocation>
</comment>
<dbReference type="InterPro" id="IPR041573">
    <property type="entry name" value="Desmoplakin_Spectrin-like"/>
</dbReference>
<dbReference type="Gene3D" id="3.90.1290.10">
    <property type="entry name" value="Plakin repeat"/>
    <property type="match status" value="3"/>
</dbReference>
<dbReference type="Gene3D" id="1.20.58.60">
    <property type="match status" value="3"/>
</dbReference>
<evidence type="ECO:0000313" key="16">
    <source>
        <dbReference type="Proteomes" id="UP000298787"/>
    </source>
</evidence>
<dbReference type="Gene3D" id="1.20.58.1060">
    <property type="match status" value="1"/>
</dbReference>
<dbReference type="GO" id="GO:0060047">
    <property type="term" value="P:heart contraction"/>
    <property type="evidence" value="ECO:0007669"/>
    <property type="project" value="UniProtKB-ARBA"/>
</dbReference>
<evidence type="ECO:0000256" key="8">
    <source>
        <dbReference type="ARBA" id="ARBA00023054"/>
    </source>
</evidence>
<name>A0A4U5UXP3_COLLU</name>
<evidence type="ECO:0000256" key="5">
    <source>
        <dbReference type="ARBA" id="ARBA00022553"/>
    </source>
</evidence>
<dbReference type="GO" id="GO:0014704">
    <property type="term" value="C:intercalated disc"/>
    <property type="evidence" value="ECO:0007669"/>
    <property type="project" value="TreeGrafter"/>
</dbReference>
<evidence type="ECO:0000256" key="4">
    <source>
        <dbReference type="ARBA" id="ARBA00022475"/>
    </source>
</evidence>
<feature type="compositionally biased region" description="Low complexity" evidence="12">
    <location>
        <begin position="2653"/>
        <end position="2698"/>
    </location>
</feature>
<feature type="domain" description="Desmoplakin spectrin-like" evidence="14">
    <location>
        <begin position="553"/>
        <end position="630"/>
    </location>
</feature>
<dbReference type="GO" id="GO:0031101">
    <property type="term" value="P:fin regeneration"/>
    <property type="evidence" value="ECO:0007669"/>
    <property type="project" value="UniProtKB-ARBA"/>
</dbReference>
<dbReference type="STRING" id="240159.A0A4U5UXP3"/>
<dbReference type="GO" id="GO:0045104">
    <property type="term" value="P:intermediate filament cytoskeleton organization"/>
    <property type="evidence" value="ECO:0007669"/>
    <property type="project" value="InterPro"/>
</dbReference>
<dbReference type="SUPFAM" id="SSF75399">
    <property type="entry name" value="Plakin repeat"/>
    <property type="match status" value="4"/>
</dbReference>
<keyword evidence="5" id="KW-0597">Phosphoprotein</keyword>
<dbReference type="Proteomes" id="UP000298787">
    <property type="component" value="Chromosome 12"/>
</dbReference>
<dbReference type="InterPro" id="IPR035915">
    <property type="entry name" value="Plakin_repeat_sf"/>
</dbReference>
<dbReference type="SMART" id="SM00250">
    <property type="entry name" value="PLEC"/>
    <property type="match status" value="16"/>
</dbReference>
<dbReference type="GO" id="GO:0042060">
    <property type="term" value="P:wound healing"/>
    <property type="evidence" value="ECO:0007669"/>
    <property type="project" value="TreeGrafter"/>
</dbReference>
<feature type="region of interest" description="Disordered" evidence="12">
    <location>
        <begin position="1251"/>
        <end position="1278"/>
    </location>
</feature>
<dbReference type="GO" id="GO:0061436">
    <property type="term" value="P:establishment of skin barrier"/>
    <property type="evidence" value="ECO:0007669"/>
    <property type="project" value="UniProtKB-ARBA"/>
</dbReference>
<dbReference type="GO" id="GO:0098609">
    <property type="term" value="P:cell-cell adhesion"/>
    <property type="evidence" value="ECO:0007669"/>
    <property type="project" value="TreeGrafter"/>
</dbReference>
<keyword evidence="6" id="KW-0677">Repeat</keyword>
<evidence type="ECO:0000256" key="2">
    <source>
        <dbReference type="ARBA" id="ARBA00004568"/>
    </source>
</evidence>
<feature type="coiled-coil region" evidence="11">
    <location>
        <begin position="1594"/>
        <end position="1782"/>
    </location>
</feature>
<keyword evidence="16" id="KW-1185">Reference proteome</keyword>
<feature type="region of interest" description="Disordered" evidence="12">
    <location>
        <begin position="2641"/>
        <end position="2698"/>
    </location>
</feature>
<dbReference type="OrthoDB" id="8938928at2759"/>
<dbReference type="InterPro" id="IPR043197">
    <property type="entry name" value="Plakin"/>
</dbReference>
<dbReference type="PANTHER" id="PTHR23169:SF26">
    <property type="entry name" value="DESMOPLAKIN"/>
    <property type="match status" value="1"/>
</dbReference>
<feature type="coiled-coil region" evidence="11">
    <location>
        <begin position="1457"/>
        <end position="1568"/>
    </location>
</feature>
<comment type="similarity">
    <text evidence="3">Belongs to the plakin or cytolinker family.</text>
</comment>
<feature type="coiled-coil region" evidence="11">
    <location>
        <begin position="387"/>
        <end position="446"/>
    </location>
</feature>
<feature type="coiled-coil region" evidence="11">
    <location>
        <begin position="1321"/>
        <end position="1428"/>
    </location>
</feature>
<feature type="coiled-coil region" evidence="11">
    <location>
        <begin position="792"/>
        <end position="822"/>
    </location>
</feature>
<keyword evidence="4" id="KW-1003">Cell membrane</keyword>
<evidence type="ECO:0000256" key="12">
    <source>
        <dbReference type="SAM" id="MobiDB-lite"/>
    </source>
</evidence>
<dbReference type="InterPro" id="IPR001101">
    <property type="entry name" value="Plectin_repeat"/>
</dbReference>
<evidence type="ECO:0000313" key="15">
    <source>
        <dbReference type="EMBL" id="TKS79698.1"/>
    </source>
</evidence>
<evidence type="ECO:0000259" key="13">
    <source>
        <dbReference type="Pfam" id="PF17902"/>
    </source>
</evidence>
<evidence type="ECO:0000256" key="1">
    <source>
        <dbReference type="ARBA" id="ARBA00004236"/>
    </source>
</evidence>
<protein>
    <submittedName>
        <fullName evidence="15">Desmoplakin</fullName>
    </submittedName>
</protein>
<dbReference type="GO" id="GO:0005198">
    <property type="term" value="F:structural molecule activity"/>
    <property type="evidence" value="ECO:0007669"/>
    <property type="project" value="TreeGrafter"/>
</dbReference>
<comment type="function">
    <text evidence="10">Involved in the organization of desmosome cell-cell junctions. Of particular importance in cell adhesion in the skin and during cardiac development. May also play a role in the regulation of Wnt, TGF-beta and Hippo signaling pathways.</text>
</comment>
<dbReference type="Pfam" id="PF17902">
    <property type="entry name" value="SH3_10"/>
    <property type="match status" value="1"/>
</dbReference>
<dbReference type="GO" id="GO:0005737">
    <property type="term" value="C:cytoplasm"/>
    <property type="evidence" value="ECO:0007669"/>
    <property type="project" value="TreeGrafter"/>
</dbReference>
<dbReference type="Pfam" id="PF21019">
    <property type="entry name" value="Spectrin_3"/>
    <property type="match status" value="1"/>
</dbReference>
<dbReference type="FunFam" id="3.90.1290.10:FF:000001">
    <property type="entry name" value="Plectin a"/>
    <property type="match status" value="2"/>
</dbReference>
<dbReference type="SUPFAM" id="SSF46966">
    <property type="entry name" value="Spectrin repeat"/>
    <property type="match status" value="3"/>
</dbReference>
<dbReference type="Pfam" id="PF18373">
    <property type="entry name" value="Spectrin_2"/>
    <property type="match status" value="1"/>
</dbReference>
<feature type="region of interest" description="Disordered" evidence="12">
    <location>
        <begin position="1"/>
        <end position="23"/>
    </location>
</feature>
<dbReference type="FunFam" id="3.30.160.780:FF:000001">
    <property type="entry name" value="Plectin a"/>
    <property type="match status" value="1"/>
</dbReference>
<evidence type="ECO:0000256" key="7">
    <source>
        <dbReference type="ARBA" id="ARBA00022949"/>
    </source>
</evidence>
<dbReference type="InterPro" id="IPR041615">
    <property type="entry name" value="Desmoplakin_SH3"/>
</dbReference>
<dbReference type="GO" id="GO:0030057">
    <property type="term" value="C:desmosome"/>
    <property type="evidence" value="ECO:0007669"/>
    <property type="project" value="UniProtKB-SubCell"/>
</dbReference>
<dbReference type="GO" id="GO:0002934">
    <property type="term" value="P:desmosome organization"/>
    <property type="evidence" value="ECO:0007669"/>
    <property type="project" value="UniProtKB-ARBA"/>
</dbReference>
<proteinExistence type="inferred from homology"/>
<feature type="compositionally biased region" description="Polar residues" evidence="12">
    <location>
        <begin position="1264"/>
        <end position="1275"/>
    </location>
</feature>
<gene>
    <name evidence="15" type="ORF">D9C73_014072</name>
</gene>
<dbReference type="Gene3D" id="2.30.30.40">
    <property type="entry name" value="SH3 Domains"/>
    <property type="match status" value="1"/>
</dbReference>
<dbReference type="InterPro" id="IPR018159">
    <property type="entry name" value="Spectrin/alpha-actinin"/>
</dbReference>
<dbReference type="GO" id="GO:0005882">
    <property type="term" value="C:intermediate filament"/>
    <property type="evidence" value="ECO:0007669"/>
    <property type="project" value="TreeGrafter"/>
</dbReference>
<dbReference type="FunFam" id="1.20.58.60:FF:000010">
    <property type="entry name" value="plectin isoform X2"/>
    <property type="match status" value="1"/>
</dbReference>
<feature type="coiled-coil region" evidence="11">
    <location>
        <begin position="310"/>
        <end position="344"/>
    </location>
</feature>
<organism evidence="15 16">
    <name type="scientific">Collichthys lucidus</name>
    <name type="common">Big head croaker</name>
    <name type="synonym">Sciaena lucida</name>
    <dbReference type="NCBI Taxonomy" id="240159"/>
    <lineage>
        <taxon>Eukaryota</taxon>
        <taxon>Metazoa</taxon>
        <taxon>Chordata</taxon>
        <taxon>Craniata</taxon>
        <taxon>Vertebrata</taxon>
        <taxon>Euteleostomi</taxon>
        <taxon>Actinopterygii</taxon>
        <taxon>Neopterygii</taxon>
        <taxon>Teleostei</taxon>
        <taxon>Neoteleostei</taxon>
        <taxon>Acanthomorphata</taxon>
        <taxon>Eupercaria</taxon>
        <taxon>Sciaenidae</taxon>
        <taxon>Collichthys</taxon>
    </lineage>
</organism>
<dbReference type="Pfam" id="PF21097">
    <property type="entry name" value="SR_plectin_7"/>
    <property type="match status" value="1"/>
</dbReference>
<keyword evidence="9" id="KW-0472">Membrane</keyword>
<dbReference type="FunFam" id="3.90.1290.10:FF:000002">
    <property type="entry name" value="Plectin a"/>
    <property type="match status" value="1"/>
</dbReference>